<keyword evidence="3" id="KW-0804">Transcription</keyword>
<gene>
    <name evidence="8" type="ORF">CONCODRAFT_78563</name>
</gene>
<dbReference type="InterPro" id="IPR046347">
    <property type="entry name" value="bZIP_sf"/>
</dbReference>
<dbReference type="PRINTS" id="PR00041">
    <property type="entry name" value="LEUZIPPRCREB"/>
</dbReference>
<keyword evidence="2" id="KW-0805">Transcription regulation</keyword>
<evidence type="ECO:0000256" key="3">
    <source>
        <dbReference type="ARBA" id="ARBA00023163"/>
    </source>
</evidence>
<organism evidence="8 9">
    <name type="scientific">Conidiobolus coronatus (strain ATCC 28846 / CBS 209.66 / NRRL 28638)</name>
    <name type="common">Delacroixia coronata</name>
    <dbReference type="NCBI Taxonomy" id="796925"/>
    <lineage>
        <taxon>Eukaryota</taxon>
        <taxon>Fungi</taxon>
        <taxon>Fungi incertae sedis</taxon>
        <taxon>Zoopagomycota</taxon>
        <taxon>Entomophthoromycotina</taxon>
        <taxon>Entomophthoromycetes</taxon>
        <taxon>Entomophthorales</taxon>
        <taxon>Ancylistaceae</taxon>
        <taxon>Conidiobolus</taxon>
    </lineage>
</organism>
<dbReference type="AlphaFoldDB" id="A0A137P7S4"/>
<name>A0A137P7S4_CONC2</name>
<accession>A0A137P7S4</accession>
<evidence type="ECO:0000313" key="9">
    <source>
        <dbReference type="Proteomes" id="UP000070444"/>
    </source>
</evidence>
<dbReference type="SUPFAM" id="SSF57959">
    <property type="entry name" value="Leucine zipper domain"/>
    <property type="match status" value="1"/>
</dbReference>
<dbReference type="PROSITE" id="PS50217">
    <property type="entry name" value="BZIP"/>
    <property type="match status" value="1"/>
</dbReference>
<dbReference type="SMART" id="SM00338">
    <property type="entry name" value="BRLZ"/>
    <property type="match status" value="1"/>
</dbReference>
<keyword evidence="9" id="KW-1185">Reference proteome</keyword>
<dbReference type="InterPro" id="IPR004827">
    <property type="entry name" value="bZIP"/>
</dbReference>
<feature type="region of interest" description="Disordered" evidence="6">
    <location>
        <begin position="15"/>
        <end position="69"/>
    </location>
</feature>
<dbReference type="Proteomes" id="UP000070444">
    <property type="component" value="Unassembled WGS sequence"/>
</dbReference>
<evidence type="ECO:0000256" key="1">
    <source>
        <dbReference type="ARBA" id="ARBA00004123"/>
    </source>
</evidence>
<reference evidence="8 9" key="1">
    <citation type="journal article" date="2015" name="Genome Biol. Evol.">
        <title>Phylogenomic analyses indicate that early fungi evolved digesting cell walls of algal ancestors of land plants.</title>
        <authorList>
            <person name="Chang Y."/>
            <person name="Wang S."/>
            <person name="Sekimoto S."/>
            <person name="Aerts A.L."/>
            <person name="Choi C."/>
            <person name="Clum A."/>
            <person name="LaButti K.M."/>
            <person name="Lindquist E.A."/>
            <person name="Yee Ngan C."/>
            <person name="Ohm R.A."/>
            <person name="Salamov A.A."/>
            <person name="Grigoriev I.V."/>
            <person name="Spatafora J.W."/>
            <person name="Berbee M.L."/>
        </authorList>
    </citation>
    <scope>NUCLEOTIDE SEQUENCE [LARGE SCALE GENOMIC DNA]</scope>
    <source>
        <strain evidence="8 9">NRRL 28638</strain>
    </source>
</reference>
<keyword evidence="5" id="KW-0175">Coiled coil</keyword>
<protein>
    <recommendedName>
        <fullName evidence="7">BZIP domain-containing protein</fullName>
    </recommendedName>
</protein>
<keyword evidence="4" id="KW-0539">Nucleus</keyword>
<proteinExistence type="predicted"/>
<dbReference type="CDD" id="cd14690">
    <property type="entry name" value="bZIP_CREB1"/>
    <property type="match status" value="1"/>
</dbReference>
<evidence type="ECO:0000256" key="4">
    <source>
        <dbReference type="ARBA" id="ARBA00023242"/>
    </source>
</evidence>
<evidence type="ECO:0000256" key="5">
    <source>
        <dbReference type="SAM" id="Coils"/>
    </source>
</evidence>
<dbReference type="GO" id="GO:0005634">
    <property type="term" value="C:nucleus"/>
    <property type="evidence" value="ECO:0007669"/>
    <property type="project" value="UniProtKB-SubCell"/>
</dbReference>
<dbReference type="GO" id="GO:0003700">
    <property type="term" value="F:DNA-binding transcription factor activity"/>
    <property type="evidence" value="ECO:0007669"/>
    <property type="project" value="InterPro"/>
</dbReference>
<dbReference type="InterPro" id="IPR051027">
    <property type="entry name" value="bZIP_transcription_factors"/>
</dbReference>
<dbReference type="Gene3D" id="1.20.5.170">
    <property type="match status" value="1"/>
</dbReference>
<dbReference type="Pfam" id="PF00170">
    <property type="entry name" value="bZIP_1"/>
    <property type="match status" value="1"/>
</dbReference>
<evidence type="ECO:0000256" key="6">
    <source>
        <dbReference type="SAM" id="MobiDB-lite"/>
    </source>
</evidence>
<dbReference type="STRING" id="796925.A0A137P7S4"/>
<feature type="coiled-coil region" evidence="5">
    <location>
        <begin position="73"/>
        <end position="107"/>
    </location>
</feature>
<sequence length="130" mass="14438">MSSITSASQLSTLANLPFHSSSTSPSSDSNPPSSPNSKPTSGRKKKGSSGSVPASEKRQRRLLRNRIAAKECRRKKKQYVEELEERARILTQLNEELSHTVKELNAKITLGYLRYYAVSSQSQTNTSCHK</sequence>
<feature type="domain" description="BZIP" evidence="7">
    <location>
        <begin position="55"/>
        <end position="108"/>
    </location>
</feature>
<evidence type="ECO:0000313" key="8">
    <source>
        <dbReference type="EMBL" id="KXN71042.1"/>
    </source>
</evidence>
<dbReference type="OrthoDB" id="295274at2759"/>
<dbReference type="PANTHER" id="PTHR19304">
    <property type="entry name" value="CYCLIC-AMP RESPONSE ELEMENT BINDING PROTEIN"/>
    <property type="match status" value="1"/>
</dbReference>
<dbReference type="EMBL" id="KQ964486">
    <property type="protein sequence ID" value="KXN71042.1"/>
    <property type="molecule type" value="Genomic_DNA"/>
</dbReference>
<evidence type="ECO:0000256" key="2">
    <source>
        <dbReference type="ARBA" id="ARBA00023015"/>
    </source>
</evidence>
<feature type="compositionally biased region" description="Low complexity" evidence="6">
    <location>
        <begin position="20"/>
        <end position="40"/>
    </location>
</feature>
<comment type="subcellular location">
    <subcellularLocation>
        <location evidence="1">Nucleus</location>
    </subcellularLocation>
</comment>
<dbReference type="PROSITE" id="PS00036">
    <property type="entry name" value="BZIP_BASIC"/>
    <property type="match status" value="1"/>
</dbReference>
<evidence type="ECO:0000259" key="7">
    <source>
        <dbReference type="PROSITE" id="PS50217"/>
    </source>
</evidence>